<comment type="caution">
    <text evidence="2">The sequence shown here is derived from an EMBL/GenBank/DDBJ whole genome shotgun (WGS) entry which is preliminary data.</text>
</comment>
<dbReference type="AlphaFoldDB" id="A0A800NAD9"/>
<evidence type="ECO:0000256" key="1">
    <source>
        <dbReference type="SAM" id="Phobius"/>
    </source>
</evidence>
<dbReference type="EMBL" id="VDEM01000029">
    <property type="protein sequence ID" value="KAF0823509.1"/>
    <property type="molecule type" value="Genomic_DNA"/>
</dbReference>
<evidence type="ECO:0000313" key="2">
    <source>
        <dbReference type="EMBL" id="KAF0823509.1"/>
    </source>
</evidence>
<keyword evidence="1" id="KW-0812">Transmembrane</keyword>
<feature type="transmembrane region" description="Helical" evidence="1">
    <location>
        <begin position="6"/>
        <end position="30"/>
    </location>
</feature>
<gene>
    <name evidence="2" type="ORF">KIS1582_2668</name>
</gene>
<keyword evidence="1" id="KW-0472">Membrane</keyword>
<organism evidence="2 3">
    <name type="scientific">Cytobacillus firmus</name>
    <name type="common">Bacillus firmus</name>
    <dbReference type="NCBI Taxonomy" id="1399"/>
    <lineage>
        <taxon>Bacteria</taxon>
        <taxon>Bacillati</taxon>
        <taxon>Bacillota</taxon>
        <taxon>Bacilli</taxon>
        <taxon>Bacillales</taxon>
        <taxon>Bacillaceae</taxon>
        <taxon>Cytobacillus</taxon>
    </lineage>
</organism>
<keyword evidence="1" id="KW-1133">Transmembrane helix</keyword>
<dbReference type="Proteomes" id="UP000465778">
    <property type="component" value="Unassembled WGS sequence"/>
</dbReference>
<reference evidence="2 3" key="1">
    <citation type="journal article" date="2020" name="G3 (Bethesda)">
        <title>Whole Genome Sequencing and Comparative Genomics of Two Nematicidal Bacillus Strains Reveals a Wide Range of Possible Virulence Factors.</title>
        <authorList>
            <person name="Susic N."/>
            <person name="Janezic S."/>
            <person name="Rupnik M."/>
            <person name="Geric Stare B."/>
        </authorList>
    </citation>
    <scope>NUCLEOTIDE SEQUENCE [LARGE SCALE GENOMIC DNA]</scope>
    <source>
        <strain evidence="2 3">I-1582</strain>
    </source>
</reference>
<sequence>MIGKALIGAFFLRGWTSGCAVGWFVILGVGSDRRWGKCRF</sequence>
<protein>
    <submittedName>
        <fullName evidence="2">Uncharacterized protein</fullName>
    </submittedName>
</protein>
<name>A0A800NAD9_CYTFI</name>
<evidence type="ECO:0000313" key="3">
    <source>
        <dbReference type="Proteomes" id="UP000465778"/>
    </source>
</evidence>
<proteinExistence type="predicted"/>
<accession>A0A800NAD9</accession>